<name>A0ABY8BXX8_9MICO</name>
<dbReference type="Gene3D" id="3.40.50.1820">
    <property type="entry name" value="alpha/beta hydrolase"/>
    <property type="match status" value="1"/>
</dbReference>
<dbReference type="RefSeq" id="WP_275278378.1">
    <property type="nucleotide sequence ID" value="NZ_CP119108.1"/>
</dbReference>
<dbReference type="InterPro" id="IPR000073">
    <property type="entry name" value="AB_hydrolase_1"/>
</dbReference>
<sequence length="290" mass="30194">MSTDATTLLTRTVGTGDDVITYDIRGDLATATTERPPLFLFGAPMGASGFAALAGFFTDRPVITYDPRGADRNPLGTTDITVQQHVDDLHRVISALETGPVDAFGNSGGGVTLLALATAHPEDLRRVVAHEPATGAVLPDADRIGAVIDDMKRTYAEQGEGAAMAKFVQLVMLQGELPADYLDQPAPDPAMFGMPAVDDGVRTNPLLRNMPSVTSYAPDIDALRALGDRLAIGFGVESGDAMAARAARAIAAAVGIHPVEFPSHHGGFSDQPGMPGDPAGVAARLREVIG</sequence>
<dbReference type="Proteomes" id="UP001214553">
    <property type="component" value="Chromosome"/>
</dbReference>
<evidence type="ECO:0000259" key="1">
    <source>
        <dbReference type="Pfam" id="PF00561"/>
    </source>
</evidence>
<organism evidence="2 3">
    <name type="scientific">Microbacterium horticulturae</name>
    <dbReference type="NCBI Taxonomy" id="3028316"/>
    <lineage>
        <taxon>Bacteria</taxon>
        <taxon>Bacillati</taxon>
        <taxon>Actinomycetota</taxon>
        <taxon>Actinomycetes</taxon>
        <taxon>Micrococcales</taxon>
        <taxon>Microbacteriaceae</taxon>
        <taxon>Microbacterium</taxon>
    </lineage>
</organism>
<evidence type="ECO:0000313" key="3">
    <source>
        <dbReference type="Proteomes" id="UP001214553"/>
    </source>
</evidence>
<keyword evidence="2" id="KW-0378">Hydrolase</keyword>
<gene>
    <name evidence="2" type="ORF">PU630_00380</name>
</gene>
<dbReference type="Pfam" id="PF00561">
    <property type="entry name" value="Abhydrolase_1"/>
    <property type="match status" value="1"/>
</dbReference>
<keyword evidence="3" id="KW-1185">Reference proteome</keyword>
<dbReference type="InterPro" id="IPR029058">
    <property type="entry name" value="AB_hydrolase_fold"/>
</dbReference>
<evidence type="ECO:0000313" key="2">
    <source>
        <dbReference type="EMBL" id="WEG09054.1"/>
    </source>
</evidence>
<protein>
    <submittedName>
        <fullName evidence="2">Alpha/beta hydrolase</fullName>
    </submittedName>
</protein>
<feature type="domain" description="AB hydrolase-1" evidence="1">
    <location>
        <begin position="59"/>
        <end position="164"/>
    </location>
</feature>
<accession>A0ABY8BXX8</accession>
<reference evidence="2 3" key="1">
    <citation type="submission" date="2023-03" db="EMBL/GenBank/DDBJ databases">
        <title>Genome sequence of Microbacterium sp. KACC 23027.</title>
        <authorList>
            <person name="Kim S."/>
            <person name="Heo J."/>
            <person name="Kwon S.-W."/>
        </authorList>
    </citation>
    <scope>NUCLEOTIDE SEQUENCE [LARGE SCALE GENOMIC DNA]</scope>
    <source>
        <strain evidence="2 3">KACC 23027</strain>
    </source>
</reference>
<dbReference type="SUPFAM" id="SSF53474">
    <property type="entry name" value="alpha/beta-Hydrolases"/>
    <property type="match status" value="1"/>
</dbReference>
<proteinExistence type="predicted"/>
<dbReference type="EMBL" id="CP119108">
    <property type="protein sequence ID" value="WEG09054.1"/>
    <property type="molecule type" value="Genomic_DNA"/>
</dbReference>
<dbReference type="GO" id="GO:0016787">
    <property type="term" value="F:hydrolase activity"/>
    <property type="evidence" value="ECO:0007669"/>
    <property type="project" value="UniProtKB-KW"/>
</dbReference>